<dbReference type="InterPro" id="IPR027022">
    <property type="entry name" value="ABC_permease_BceB-typ"/>
</dbReference>
<keyword evidence="3 6" id="KW-0812">Transmembrane</keyword>
<dbReference type="GO" id="GO:0005886">
    <property type="term" value="C:plasma membrane"/>
    <property type="evidence" value="ECO:0007669"/>
    <property type="project" value="UniProtKB-SubCell"/>
</dbReference>
<keyword evidence="4 6" id="KW-1133">Transmembrane helix</keyword>
<dbReference type="RefSeq" id="WP_001832519.1">
    <property type="nucleotide sequence ID" value="NC_004461.1"/>
</dbReference>
<gene>
    <name evidence="8" type="ordered locus">SE_2401</name>
</gene>
<dbReference type="AlphaFoldDB" id="A0A0H2VL02"/>
<dbReference type="EMBL" id="AE015929">
    <property type="protein sequence ID" value="AAO06044.1"/>
    <property type="molecule type" value="Genomic_DNA"/>
</dbReference>
<dbReference type="InterPro" id="IPR052536">
    <property type="entry name" value="ABC-4_Integral_Memb_Prot"/>
</dbReference>
<evidence type="ECO:0000256" key="4">
    <source>
        <dbReference type="ARBA" id="ARBA00022989"/>
    </source>
</evidence>
<dbReference type="Pfam" id="PF02687">
    <property type="entry name" value="FtsX"/>
    <property type="match status" value="1"/>
</dbReference>
<dbReference type="GO" id="GO:0055085">
    <property type="term" value="P:transmembrane transport"/>
    <property type="evidence" value="ECO:0007669"/>
    <property type="project" value="UniProtKB-UniRule"/>
</dbReference>
<organism evidence="8 9">
    <name type="scientific">Staphylococcus epidermidis (strain ATCC 12228 / FDA PCI 1200)</name>
    <dbReference type="NCBI Taxonomy" id="176280"/>
    <lineage>
        <taxon>Bacteria</taxon>
        <taxon>Bacillati</taxon>
        <taxon>Bacillota</taxon>
        <taxon>Bacilli</taxon>
        <taxon>Bacillales</taxon>
        <taxon>Staphylococcaceae</taxon>
        <taxon>Staphylococcus</taxon>
    </lineage>
</organism>
<feature type="transmembrane region" description="Helical" evidence="6">
    <location>
        <begin position="18"/>
        <end position="35"/>
    </location>
</feature>
<keyword evidence="6" id="KW-0813">Transport</keyword>
<evidence type="ECO:0000256" key="5">
    <source>
        <dbReference type="ARBA" id="ARBA00023136"/>
    </source>
</evidence>
<feature type="domain" description="ABC3 transporter permease C-terminal" evidence="7">
    <location>
        <begin position="60"/>
        <end position="179"/>
    </location>
</feature>
<comment type="subcellular location">
    <subcellularLocation>
        <location evidence="1 6">Cell membrane</location>
        <topology evidence="1 6">Multi-pass membrane protein</topology>
    </subcellularLocation>
</comment>
<evidence type="ECO:0000313" key="9">
    <source>
        <dbReference type="Proteomes" id="UP000001411"/>
    </source>
</evidence>
<dbReference type="PIRSF" id="PIRSF018968">
    <property type="entry name" value="ABC_permease_BceB"/>
    <property type="match status" value="1"/>
</dbReference>
<sequence>MTFNQLILKNLRKNIKHYGMFLFSLLISIILYFSFSTLKYSHSINNSDSSTIIKNGATIGATILFIIIVVFLMYANHLFIKRRTKEFALYQLIGLTRGNILRMLNIEQLVFFIVTGILGTLIGIFGSKLLLVIASKLMKLNTHISIGFEPQAILITIVMLAVAFLLIMIQNYIFLKKHSILALMKDNYTPEATQKRITTFEAIGGILGIIMIVFGYYMSTEMFGVFKALTTALITPFSILFLTIVGAFLFFRSSVSLIFKTLKHIKHGRVNITDVVFTSSIMHRMKKNAMSLTVIAIISAFTVSILCFAAITQSNTNTTLEMTSPDDFNISQNKIAAQFKHKLDQGNLKYHQRTYEVINPKTLSDHVMKSKNGSDMSTNTTSLMMNSHLKGHEAKITNIQSSTGLIDIHLNHKITVKGKSKQSIIVKDKDNSKIYPSQLSFGAPIVEVSPEVYNTLKTDNIVNKMYGFNFNTHKDVKKAEKIASKVNRNIVSHDEYKKFINQSNGILIFVTSFLGIAFLMAAGCIIYIKQMDETEDELDNFKILRRIGFTYTDMSKGLLLKIAFNFGLPLLIALLHALFAALAFMKLLGNVSMSPIFIVMIIYTIVYFIFAMISFIHSSRMIKHSI</sequence>
<feature type="transmembrane region" description="Helical" evidence="6">
    <location>
        <begin position="289"/>
        <end position="311"/>
    </location>
</feature>
<dbReference type="PANTHER" id="PTHR46795:SF3">
    <property type="entry name" value="ABC TRANSPORTER PERMEASE"/>
    <property type="match status" value="1"/>
</dbReference>
<dbReference type="InterPro" id="IPR003838">
    <property type="entry name" value="ABC3_permease_C"/>
</dbReference>
<evidence type="ECO:0000256" key="1">
    <source>
        <dbReference type="ARBA" id="ARBA00004651"/>
    </source>
</evidence>
<feature type="transmembrane region" description="Helical" evidence="6">
    <location>
        <begin position="506"/>
        <end position="528"/>
    </location>
</feature>
<name>A0A0H2VL02_STAES</name>
<feature type="transmembrane region" description="Helical" evidence="6">
    <location>
        <begin position="153"/>
        <end position="175"/>
    </location>
</feature>
<proteinExistence type="inferred from homology"/>
<protein>
    <submittedName>
        <fullName evidence="8">VraE protein</fullName>
    </submittedName>
</protein>
<comment type="similarity">
    <text evidence="6">Belongs to the ABC-4 integral membrane protein family.</text>
</comment>
<feature type="transmembrane region" description="Helical" evidence="6">
    <location>
        <begin position="237"/>
        <end position="259"/>
    </location>
</feature>
<dbReference type="HOGENOM" id="CLU_022800_2_2_9"/>
<keyword evidence="5 6" id="KW-0472">Membrane</keyword>
<dbReference type="OrthoDB" id="1705903at2"/>
<feature type="transmembrane region" description="Helical" evidence="6">
    <location>
        <begin position="109"/>
        <end position="133"/>
    </location>
</feature>
<evidence type="ECO:0000313" key="8">
    <source>
        <dbReference type="EMBL" id="AAO06044.1"/>
    </source>
</evidence>
<accession>A0A0H2VL02</accession>
<feature type="transmembrane region" description="Helical" evidence="6">
    <location>
        <begin position="596"/>
        <end position="616"/>
    </location>
</feature>
<dbReference type="KEGG" id="sep:SE_2401"/>
<evidence type="ECO:0000256" key="6">
    <source>
        <dbReference type="PIRNR" id="PIRNR018968"/>
    </source>
</evidence>
<evidence type="ECO:0000256" key="2">
    <source>
        <dbReference type="ARBA" id="ARBA00022475"/>
    </source>
</evidence>
<dbReference type="Proteomes" id="UP000001411">
    <property type="component" value="Chromosome"/>
</dbReference>
<dbReference type="PANTHER" id="PTHR46795">
    <property type="entry name" value="ABC TRANSPORTER PERMEASE-RELATED-RELATED"/>
    <property type="match status" value="1"/>
</dbReference>
<feature type="transmembrane region" description="Helical" evidence="6">
    <location>
        <begin position="55"/>
        <end position="75"/>
    </location>
</feature>
<reference evidence="8 9" key="1">
    <citation type="journal article" date="2003" name="Mol. Microbiol.">
        <title>Genome-based analysis of virulence genes in a non-biofilm-forming Staphylococcus epidermidis strain (ATCC 12228).</title>
        <authorList>
            <person name="Zhang Y.Q."/>
            <person name="Ren S.X."/>
            <person name="Li H.L."/>
            <person name="Wang Y.X."/>
            <person name="Fu G."/>
            <person name="Yang J."/>
            <person name="Qin Z.Q."/>
            <person name="Miao Y.G."/>
            <person name="Wang W.Y."/>
            <person name="Chen R.S."/>
            <person name="Shen Y."/>
            <person name="Chen Z."/>
            <person name="Yuan Z.H."/>
            <person name="Zhao G.P."/>
            <person name="Qu D."/>
            <person name="Danchin A."/>
            <person name="Wen Y.M."/>
        </authorList>
    </citation>
    <scope>NUCLEOTIDE SEQUENCE [LARGE SCALE GENOMIC DNA]</scope>
    <source>
        <strain evidence="9">ATCC 12228 / FDA PCI 1200</strain>
    </source>
</reference>
<dbReference type="eggNOG" id="COG0577">
    <property type="taxonomic scope" value="Bacteria"/>
</dbReference>
<keyword evidence="2 6" id="KW-1003">Cell membrane</keyword>
<feature type="transmembrane region" description="Helical" evidence="6">
    <location>
        <begin position="562"/>
        <end position="584"/>
    </location>
</feature>
<feature type="transmembrane region" description="Helical" evidence="6">
    <location>
        <begin position="196"/>
        <end position="217"/>
    </location>
</feature>
<dbReference type="PATRIC" id="fig|176280.10.peg.2342"/>
<evidence type="ECO:0000256" key="3">
    <source>
        <dbReference type="ARBA" id="ARBA00022692"/>
    </source>
</evidence>
<evidence type="ECO:0000259" key="7">
    <source>
        <dbReference type="Pfam" id="PF02687"/>
    </source>
</evidence>